<dbReference type="InterPro" id="IPR002694">
    <property type="entry name" value="Znf_CHC2"/>
</dbReference>
<dbReference type="InterPro" id="IPR030846">
    <property type="entry name" value="DnaG_bac"/>
</dbReference>
<keyword evidence="2" id="KW-0240">DNA-directed RNA polymerase</keyword>
<dbReference type="PANTHER" id="PTHR30313">
    <property type="entry name" value="DNA PRIMASE"/>
    <property type="match status" value="1"/>
</dbReference>
<dbReference type="CDD" id="cd03364">
    <property type="entry name" value="TOPRIM_DnaG_primases"/>
    <property type="match status" value="1"/>
</dbReference>
<evidence type="ECO:0000256" key="1">
    <source>
        <dbReference type="ARBA" id="ARBA00001947"/>
    </source>
</evidence>
<reference evidence="14" key="1">
    <citation type="submission" date="2018-06" db="EMBL/GenBank/DDBJ databases">
        <authorList>
            <person name="Zhirakovskaya E."/>
        </authorList>
    </citation>
    <scope>NUCLEOTIDE SEQUENCE</scope>
</reference>
<dbReference type="Pfam" id="PF10410">
    <property type="entry name" value="DnaB_bind"/>
    <property type="match status" value="1"/>
</dbReference>
<keyword evidence="3" id="KW-0639">Primosome</keyword>
<dbReference type="Pfam" id="PF13155">
    <property type="entry name" value="Toprim_2"/>
    <property type="match status" value="1"/>
</dbReference>
<evidence type="ECO:0000256" key="2">
    <source>
        <dbReference type="ARBA" id="ARBA00022478"/>
    </source>
</evidence>
<proteinExistence type="inferred from homology"/>
<keyword evidence="10" id="KW-0460">Magnesium</keyword>
<keyword evidence="6" id="KW-0235">DNA replication</keyword>
<keyword evidence="5 14" id="KW-0548">Nucleotidyltransferase</keyword>
<dbReference type="EMBL" id="UOGG01000033">
    <property type="protein sequence ID" value="VAX27517.1"/>
    <property type="molecule type" value="Genomic_DNA"/>
</dbReference>
<dbReference type="InterPro" id="IPR036977">
    <property type="entry name" value="DNA_primase_Znf_CHC2"/>
</dbReference>
<dbReference type="NCBIfam" id="TIGR01391">
    <property type="entry name" value="dnaG"/>
    <property type="match status" value="1"/>
</dbReference>
<evidence type="ECO:0000256" key="4">
    <source>
        <dbReference type="ARBA" id="ARBA00022679"/>
    </source>
</evidence>
<dbReference type="Gene3D" id="3.90.580.10">
    <property type="entry name" value="Zinc finger, CHC2-type domain"/>
    <property type="match status" value="1"/>
</dbReference>
<gene>
    <name evidence="14" type="ORF">MNBD_NITROSPINAE05-1115</name>
</gene>
<dbReference type="SMART" id="SM00493">
    <property type="entry name" value="TOPRIM"/>
    <property type="match status" value="1"/>
</dbReference>
<dbReference type="Gene3D" id="1.10.860.10">
    <property type="entry name" value="DNAb Helicase, Chain A"/>
    <property type="match status" value="1"/>
</dbReference>
<dbReference type="InterPro" id="IPR037068">
    <property type="entry name" value="DNA_primase_core_N_sf"/>
</dbReference>
<dbReference type="SUPFAM" id="SSF56731">
    <property type="entry name" value="DNA primase core"/>
    <property type="match status" value="1"/>
</dbReference>
<name>A0A3B1DFT2_9ZZZZ</name>
<dbReference type="InterPro" id="IPR034151">
    <property type="entry name" value="TOPRIM_DnaG_bac"/>
</dbReference>
<evidence type="ECO:0000256" key="8">
    <source>
        <dbReference type="ARBA" id="ARBA00022771"/>
    </source>
</evidence>
<dbReference type="GO" id="GO:0006269">
    <property type="term" value="P:DNA replication, synthesis of primer"/>
    <property type="evidence" value="ECO:0007669"/>
    <property type="project" value="UniProtKB-KW"/>
</dbReference>
<dbReference type="GO" id="GO:0008270">
    <property type="term" value="F:zinc ion binding"/>
    <property type="evidence" value="ECO:0007669"/>
    <property type="project" value="UniProtKB-KW"/>
</dbReference>
<dbReference type="AlphaFoldDB" id="A0A3B1DFT2"/>
<feature type="domain" description="Toprim" evidence="13">
    <location>
        <begin position="262"/>
        <end position="341"/>
    </location>
</feature>
<evidence type="ECO:0000259" key="13">
    <source>
        <dbReference type="PROSITE" id="PS50880"/>
    </source>
</evidence>
<dbReference type="FunFam" id="3.90.580.10:FF:000001">
    <property type="entry name" value="DNA primase"/>
    <property type="match status" value="1"/>
</dbReference>
<dbReference type="Gene3D" id="3.90.980.10">
    <property type="entry name" value="DNA primase, catalytic core, N-terminal domain"/>
    <property type="match status" value="1"/>
</dbReference>
<dbReference type="EC" id="2.7.7.-" evidence="14"/>
<evidence type="ECO:0000256" key="10">
    <source>
        <dbReference type="ARBA" id="ARBA00022842"/>
    </source>
</evidence>
<comment type="cofactor">
    <cofactor evidence="1">
        <name>Zn(2+)</name>
        <dbReference type="ChEBI" id="CHEBI:29105"/>
    </cofactor>
</comment>
<dbReference type="InterPro" id="IPR013264">
    <property type="entry name" value="DNAG_N"/>
</dbReference>
<evidence type="ECO:0000256" key="9">
    <source>
        <dbReference type="ARBA" id="ARBA00022833"/>
    </source>
</evidence>
<dbReference type="GO" id="GO:0003677">
    <property type="term" value="F:DNA binding"/>
    <property type="evidence" value="ECO:0007669"/>
    <property type="project" value="UniProtKB-KW"/>
</dbReference>
<evidence type="ECO:0000256" key="3">
    <source>
        <dbReference type="ARBA" id="ARBA00022515"/>
    </source>
</evidence>
<dbReference type="GO" id="GO:1990077">
    <property type="term" value="C:primosome complex"/>
    <property type="evidence" value="ECO:0007669"/>
    <property type="project" value="UniProtKB-KW"/>
</dbReference>
<evidence type="ECO:0000313" key="14">
    <source>
        <dbReference type="EMBL" id="VAX27517.1"/>
    </source>
</evidence>
<dbReference type="InterPro" id="IPR006295">
    <property type="entry name" value="DNA_primase_DnaG"/>
</dbReference>
<dbReference type="PANTHER" id="PTHR30313:SF2">
    <property type="entry name" value="DNA PRIMASE"/>
    <property type="match status" value="1"/>
</dbReference>
<dbReference type="PROSITE" id="PS50880">
    <property type="entry name" value="TOPRIM"/>
    <property type="match status" value="1"/>
</dbReference>
<dbReference type="InterPro" id="IPR050219">
    <property type="entry name" value="DnaG_primase"/>
</dbReference>
<dbReference type="Pfam" id="PF01807">
    <property type="entry name" value="Zn_ribbon_DnaG"/>
    <property type="match status" value="1"/>
</dbReference>
<dbReference type="InterPro" id="IPR016136">
    <property type="entry name" value="DNA_helicase_N/primase_C"/>
</dbReference>
<keyword evidence="12" id="KW-0804">Transcription</keyword>
<evidence type="ECO:0000256" key="5">
    <source>
        <dbReference type="ARBA" id="ARBA00022695"/>
    </source>
</evidence>
<evidence type="ECO:0000256" key="11">
    <source>
        <dbReference type="ARBA" id="ARBA00023125"/>
    </source>
</evidence>
<protein>
    <submittedName>
        <fullName evidence="14">DNA primase</fullName>
        <ecNumber evidence="14">2.7.7.-</ecNumber>
    </submittedName>
</protein>
<evidence type="ECO:0000256" key="7">
    <source>
        <dbReference type="ARBA" id="ARBA00022723"/>
    </source>
</evidence>
<keyword evidence="8" id="KW-0863">Zinc-finger</keyword>
<dbReference type="InterPro" id="IPR006171">
    <property type="entry name" value="TOPRIM_dom"/>
</dbReference>
<keyword evidence="11" id="KW-0238">DNA-binding</keyword>
<dbReference type="SUPFAM" id="SSF57783">
    <property type="entry name" value="Zinc beta-ribbon"/>
    <property type="match status" value="1"/>
</dbReference>
<dbReference type="Gene3D" id="3.40.1360.10">
    <property type="match status" value="1"/>
</dbReference>
<keyword evidence="9" id="KW-0862">Zinc</keyword>
<evidence type="ECO:0000256" key="6">
    <source>
        <dbReference type="ARBA" id="ARBA00022705"/>
    </source>
</evidence>
<dbReference type="InterPro" id="IPR019475">
    <property type="entry name" value="DNA_primase_DnaB-bd"/>
</dbReference>
<keyword evidence="7" id="KW-0479">Metal-binding</keyword>
<dbReference type="HAMAP" id="MF_00974">
    <property type="entry name" value="DNA_primase_DnaG"/>
    <property type="match status" value="1"/>
</dbReference>
<sequence>MKHFIPENIIDEIRSRSDIVEIVSEVVVLKKAGKYFKGLCPFHSEKTPSFTVSPDKQIYHCFGCATGGNVFKFLMETQSLPFVEAVKILASKVNVVIPSPRKNATESRQEKERETLLKSNRRAAEYFTATLDHPQKGKKAREYLESRSFTGEILSKYQLGWSTPNWQDLMNALGQKFSHRDLENAGLIKQKDGGSSSNYYDRFRARLMIPLQDLYGNVIGFGARIIGEGEPKYLNSPETPLYKKGRVLFGMHLAKQPMRQQKQAILVEGYFDQIRAHQKGILNVVATCGTALTPEQAGLLKNHVNSVVLVFDSDSAGKLAAQRGYQVLLEKDLSVKIGHLPKGHDPDSYIQEFGPENFLQFIENAKPFIESYIDDASNSGNLESPAGRMEVVNQVLPLLAKVKNNLERSEWVRYLSEKAGVDDNALLKELKKALTQNQSQVKVAPIRSLDKPNPELYLVHLLLSNQQVARKIRARVSLDEFSDPELRQIGELVYGLLDIEQPVQVDRLLDQVERPETRALLSKIGLKPIAFDDPLKGADDCITELKKAHIEKKIIELKRLRNQADKAGKIAESREIHTQLRKVQHSLIPG</sequence>
<dbReference type="SMART" id="SM00400">
    <property type="entry name" value="ZnF_CHCC"/>
    <property type="match status" value="1"/>
</dbReference>
<dbReference type="GO" id="GO:0000428">
    <property type="term" value="C:DNA-directed RNA polymerase complex"/>
    <property type="evidence" value="ECO:0007669"/>
    <property type="project" value="UniProtKB-KW"/>
</dbReference>
<keyword evidence="4 14" id="KW-0808">Transferase</keyword>
<dbReference type="GO" id="GO:0005737">
    <property type="term" value="C:cytoplasm"/>
    <property type="evidence" value="ECO:0007669"/>
    <property type="project" value="TreeGrafter"/>
</dbReference>
<organism evidence="14">
    <name type="scientific">hydrothermal vent metagenome</name>
    <dbReference type="NCBI Taxonomy" id="652676"/>
    <lineage>
        <taxon>unclassified sequences</taxon>
        <taxon>metagenomes</taxon>
        <taxon>ecological metagenomes</taxon>
    </lineage>
</organism>
<dbReference type="GO" id="GO:0003899">
    <property type="term" value="F:DNA-directed RNA polymerase activity"/>
    <property type="evidence" value="ECO:0007669"/>
    <property type="project" value="InterPro"/>
</dbReference>
<dbReference type="PIRSF" id="PIRSF002811">
    <property type="entry name" value="DnaG"/>
    <property type="match status" value="1"/>
</dbReference>
<accession>A0A3B1DFT2</accession>
<evidence type="ECO:0000256" key="12">
    <source>
        <dbReference type="ARBA" id="ARBA00023163"/>
    </source>
</evidence>
<dbReference type="Pfam" id="PF08275">
    <property type="entry name" value="DNAG_N"/>
    <property type="match status" value="1"/>
</dbReference>